<evidence type="ECO:0000313" key="3">
    <source>
        <dbReference type="Proteomes" id="UP000007799"/>
    </source>
</evidence>
<reference evidence="2" key="1">
    <citation type="submission" date="2009-08" db="EMBL/GenBank/DDBJ databases">
        <title>Annotation of Salpingoeca rosetta.</title>
        <authorList>
            <consortium name="The Broad Institute Genome Sequencing Platform"/>
            <person name="Russ C."/>
            <person name="Cuomo C."/>
            <person name="Burger G."/>
            <person name="Gray M.W."/>
            <person name="Holland P.W.H."/>
            <person name="King N."/>
            <person name="Lang F.B.F."/>
            <person name="Roger A.J."/>
            <person name="Ruiz-Trillo I."/>
            <person name="Young S.K."/>
            <person name="Zeng Q."/>
            <person name="Gargeya S."/>
            <person name="Alvarado L."/>
            <person name="Berlin A."/>
            <person name="Chapman S.B."/>
            <person name="Chen Z."/>
            <person name="Freedman E."/>
            <person name="Gellesch M."/>
            <person name="Goldberg J."/>
            <person name="Griggs A."/>
            <person name="Gujja S."/>
            <person name="Heilman E."/>
            <person name="Heiman D."/>
            <person name="Howarth C."/>
            <person name="Mehta T."/>
            <person name="Neiman D."/>
            <person name="Pearson M."/>
            <person name="Roberts A."/>
            <person name="Saif S."/>
            <person name="Shea T."/>
            <person name="Shenoy N."/>
            <person name="Sisk P."/>
            <person name="Stolte C."/>
            <person name="Sykes S."/>
            <person name="White J."/>
            <person name="Yandava C."/>
            <person name="Haas B."/>
            <person name="Nusbaum C."/>
            <person name="Birren B."/>
        </authorList>
    </citation>
    <scope>NUCLEOTIDE SEQUENCE [LARGE SCALE GENOMIC DNA]</scope>
    <source>
        <strain evidence="2">ATCC 50818</strain>
    </source>
</reference>
<sequence>MARRRSFPTSGMAIAALWLLWLVCLGGPGWASFSAHPVAEAALTLGNEIPPTQFLHEVVGHGCVQLSPSSSGYYFESGFDTGVSRTRCPTGGMCQCRRFDDCQSGGCQRVYECNDTESNGCVAISNCTQTVFETTFEVVVDCREPLDERDEAGIDFFGMRWKQALAEDCSIGRVSRSRACVYVV</sequence>
<dbReference type="eggNOG" id="ENOG502SWA2">
    <property type="taxonomic scope" value="Eukaryota"/>
</dbReference>
<accession>F2UTA5</accession>
<dbReference type="AlphaFoldDB" id="F2UTA5"/>
<feature type="signal peptide" evidence="1">
    <location>
        <begin position="1"/>
        <end position="31"/>
    </location>
</feature>
<dbReference type="KEGG" id="sre:PTSG_13186"/>
<keyword evidence="1" id="KW-0732">Signal</keyword>
<dbReference type="EMBL" id="GL833008">
    <property type="protein sequence ID" value="EGD81861.1"/>
    <property type="molecule type" value="Genomic_DNA"/>
</dbReference>
<evidence type="ECO:0000313" key="2">
    <source>
        <dbReference type="EMBL" id="EGD81861.1"/>
    </source>
</evidence>
<dbReference type="GeneID" id="16068121"/>
<evidence type="ECO:0000256" key="1">
    <source>
        <dbReference type="SAM" id="SignalP"/>
    </source>
</evidence>
<dbReference type="InParanoid" id="F2UTA5"/>
<keyword evidence="3" id="KW-1185">Reference proteome</keyword>
<evidence type="ECO:0008006" key="4">
    <source>
        <dbReference type="Google" id="ProtNLM"/>
    </source>
</evidence>
<dbReference type="RefSeq" id="XP_004987602.1">
    <property type="nucleotide sequence ID" value="XM_004987545.1"/>
</dbReference>
<organism evidence="3">
    <name type="scientific">Salpingoeca rosetta (strain ATCC 50818 / BSB-021)</name>
    <dbReference type="NCBI Taxonomy" id="946362"/>
    <lineage>
        <taxon>Eukaryota</taxon>
        <taxon>Choanoflagellata</taxon>
        <taxon>Craspedida</taxon>
        <taxon>Salpingoecidae</taxon>
        <taxon>Salpingoeca</taxon>
    </lineage>
</organism>
<proteinExistence type="predicted"/>
<protein>
    <recommendedName>
        <fullName evidence="4">EB domain-containing protein</fullName>
    </recommendedName>
</protein>
<gene>
    <name evidence="2" type="ORF">PTSG_13186</name>
</gene>
<dbReference type="STRING" id="946362.F2UTA5"/>
<dbReference type="Proteomes" id="UP000007799">
    <property type="component" value="Unassembled WGS sequence"/>
</dbReference>
<feature type="chain" id="PRO_5003288817" description="EB domain-containing protein" evidence="1">
    <location>
        <begin position="32"/>
        <end position="184"/>
    </location>
</feature>
<name>F2UTA5_SALR5</name>